<name>A2F1Q7_TRIV3</name>
<evidence type="ECO:0000259" key="2">
    <source>
        <dbReference type="Pfam" id="PF25757"/>
    </source>
</evidence>
<dbReference type="Pfam" id="PF25757">
    <property type="entry name" value="TPR_DNAAF5"/>
    <property type="match status" value="1"/>
</dbReference>
<evidence type="ECO:0000256" key="1">
    <source>
        <dbReference type="SAM" id="MobiDB-lite"/>
    </source>
</evidence>
<accession>A2F1Q7</accession>
<dbReference type="VEuPathDB" id="TrichDB:TVAGG3_0149520"/>
<dbReference type="PANTHER" id="PTHR16216:SF2">
    <property type="entry name" value="DYNEIN AXONEMAL ASSEMBLY FACTOR 5"/>
    <property type="match status" value="1"/>
</dbReference>
<dbReference type="VEuPathDB" id="TrichDB:TVAG_189530"/>
<feature type="region of interest" description="Disordered" evidence="1">
    <location>
        <begin position="754"/>
        <end position="780"/>
    </location>
</feature>
<dbReference type="InterPro" id="IPR011989">
    <property type="entry name" value="ARM-like"/>
</dbReference>
<dbReference type="SUPFAM" id="SSF48371">
    <property type="entry name" value="ARM repeat"/>
    <property type="match status" value="1"/>
</dbReference>
<evidence type="ECO:0000313" key="3">
    <source>
        <dbReference type="EMBL" id="EAY01167.1"/>
    </source>
</evidence>
<dbReference type="InterPro" id="IPR016024">
    <property type="entry name" value="ARM-type_fold"/>
</dbReference>
<feature type="domain" description="Dynein axonemal assembly factor 5 TPR repeats" evidence="2">
    <location>
        <begin position="52"/>
        <end position="292"/>
    </location>
</feature>
<dbReference type="PANTHER" id="PTHR16216">
    <property type="entry name" value="DYNEIN ASSEMBLY FACTOR 5, AXONEMAL"/>
    <property type="match status" value="1"/>
</dbReference>
<dbReference type="OrthoDB" id="413572at2759"/>
<gene>
    <name evidence="3" type="ORF">TVAG_189530</name>
</gene>
<dbReference type="InParanoid" id="A2F1Q7"/>
<dbReference type="Gene3D" id="1.25.10.10">
    <property type="entry name" value="Leucine-rich Repeat Variant"/>
    <property type="match status" value="2"/>
</dbReference>
<reference evidence="3" key="1">
    <citation type="submission" date="2006-10" db="EMBL/GenBank/DDBJ databases">
        <authorList>
            <person name="Amadeo P."/>
            <person name="Zhao Q."/>
            <person name="Wortman J."/>
            <person name="Fraser-Liggett C."/>
            <person name="Carlton J."/>
        </authorList>
    </citation>
    <scope>NUCLEOTIDE SEQUENCE</scope>
    <source>
        <strain evidence="3">G3</strain>
    </source>
</reference>
<keyword evidence="4" id="KW-1185">Reference proteome</keyword>
<dbReference type="EMBL" id="DS113576">
    <property type="protein sequence ID" value="EAY01167.1"/>
    <property type="molecule type" value="Genomic_DNA"/>
</dbReference>
<dbReference type="InterPro" id="IPR052623">
    <property type="entry name" value="DAAF5"/>
</dbReference>
<dbReference type="RefSeq" id="XP_001330114.1">
    <property type="nucleotide sequence ID" value="XM_001330079.1"/>
</dbReference>
<dbReference type="STRING" id="5722.A2F1Q7"/>
<dbReference type="Proteomes" id="UP000001542">
    <property type="component" value="Unassembled WGS sequence"/>
</dbReference>
<feature type="compositionally biased region" description="Basic and acidic residues" evidence="1">
    <location>
        <begin position="763"/>
        <end position="780"/>
    </location>
</feature>
<sequence>MEDQSKGTVKLDQHLQELLRFIKETNAKKRIEGFNELAKLTIFPTLVPSIDYFIAEILVQVIQRSNDQYDSVRVACMNCLFTLIKQLGTKNFDSVLATVLPTLFNRIKSENCEEVLVAILNILVYFVDLTGVETVPSTWDEYARPTIIALATSCASNAPDVKLLSAQILETMCGKIARSMYREVYDLEAEDEAKQKINYSEALINALLKNIVHRNKDIRKQTLQALAKFYVITTSEYKFDSIATLLEQMIDDRILSVRLAVVDYVKTLLVQHDNRHMYYSQYLPILLTSIYSLVPVRKITEDEVVKQPEVTKQAYQAWKALDAIGKQHEVDKKDDYAQEKEYIGPTDFDEKRKICVGLRHILQDNYKQMMDHLIPKLIEWTEQIRVFGLRAVASLIQLTGQYSVKTVVDVMKTLGQSIKTIRGDQEFAMRVAAILASNVNEDDLIAPIVSNFTNEGPREIVLLLQVALVNAKFSDGGLASIIDGINNNRVFDALDCINNLAEAVLALIVHANENFRDVNSNIILITILRIGEKGDAMHYFENCFGRPLATVFSEQMQNLLRVTDKSSGYLSKLLLKVPPYAIQNNLRDVCQAICESIAQSEQEGTKELMDLITTLCYKGAITDITEQLFDLVINKMEWSIGKENVPPREAATLALAALLKSDAITQERCDESLDKILPAVLSALDDSWSDPVRVAAIALAREFIAKSNKLNTKFSEIYKAIRERMDDHVLSVRVNAVSLMADFLVKCSQTKDQIPAETPATTEEEKPKDGGENKDKKKEEIPVKYEDIPKKFEDLLVFIDDMVKEVREAMEIFCERVGSVEEWKEPLSTTLKSVIQNNNHDDATELANKALEKLGTK</sequence>
<dbReference type="AlphaFoldDB" id="A2F1Q7"/>
<dbReference type="KEGG" id="tva:4758992"/>
<dbReference type="InterPro" id="IPR057978">
    <property type="entry name" value="TPR_DAAF5"/>
</dbReference>
<proteinExistence type="predicted"/>
<reference evidence="3" key="2">
    <citation type="journal article" date="2007" name="Science">
        <title>Draft genome sequence of the sexually transmitted pathogen Trichomonas vaginalis.</title>
        <authorList>
            <person name="Carlton J.M."/>
            <person name="Hirt R.P."/>
            <person name="Silva J.C."/>
            <person name="Delcher A.L."/>
            <person name="Schatz M."/>
            <person name="Zhao Q."/>
            <person name="Wortman J.R."/>
            <person name="Bidwell S.L."/>
            <person name="Alsmark U.C.M."/>
            <person name="Besteiro S."/>
            <person name="Sicheritz-Ponten T."/>
            <person name="Noel C.J."/>
            <person name="Dacks J.B."/>
            <person name="Foster P.G."/>
            <person name="Simillion C."/>
            <person name="Van de Peer Y."/>
            <person name="Miranda-Saavedra D."/>
            <person name="Barton G.J."/>
            <person name="Westrop G.D."/>
            <person name="Mueller S."/>
            <person name="Dessi D."/>
            <person name="Fiori P.L."/>
            <person name="Ren Q."/>
            <person name="Paulsen I."/>
            <person name="Zhang H."/>
            <person name="Bastida-Corcuera F.D."/>
            <person name="Simoes-Barbosa A."/>
            <person name="Brown M.T."/>
            <person name="Hayes R.D."/>
            <person name="Mukherjee M."/>
            <person name="Okumura C.Y."/>
            <person name="Schneider R."/>
            <person name="Smith A.J."/>
            <person name="Vanacova S."/>
            <person name="Villalvazo M."/>
            <person name="Haas B.J."/>
            <person name="Pertea M."/>
            <person name="Feldblyum T.V."/>
            <person name="Utterback T.R."/>
            <person name="Shu C.L."/>
            <person name="Osoegawa K."/>
            <person name="de Jong P.J."/>
            <person name="Hrdy I."/>
            <person name="Horvathova L."/>
            <person name="Zubacova Z."/>
            <person name="Dolezal P."/>
            <person name="Malik S.B."/>
            <person name="Logsdon J.M. Jr."/>
            <person name="Henze K."/>
            <person name="Gupta A."/>
            <person name="Wang C.C."/>
            <person name="Dunne R.L."/>
            <person name="Upcroft J.A."/>
            <person name="Upcroft P."/>
            <person name="White O."/>
            <person name="Salzberg S.L."/>
            <person name="Tang P."/>
            <person name="Chiu C.-H."/>
            <person name="Lee Y.-S."/>
            <person name="Embley T.M."/>
            <person name="Coombs G.H."/>
            <person name="Mottram J.C."/>
            <person name="Tachezy J."/>
            <person name="Fraser-Liggett C.M."/>
            <person name="Johnson P.J."/>
        </authorList>
    </citation>
    <scope>NUCLEOTIDE SEQUENCE [LARGE SCALE GENOMIC DNA]</scope>
    <source>
        <strain evidence="3">G3</strain>
    </source>
</reference>
<organism evidence="3 4">
    <name type="scientific">Trichomonas vaginalis (strain ATCC PRA-98 / G3)</name>
    <dbReference type="NCBI Taxonomy" id="412133"/>
    <lineage>
        <taxon>Eukaryota</taxon>
        <taxon>Metamonada</taxon>
        <taxon>Parabasalia</taxon>
        <taxon>Trichomonadida</taxon>
        <taxon>Trichomonadidae</taxon>
        <taxon>Trichomonas</taxon>
    </lineage>
</organism>
<evidence type="ECO:0000313" key="4">
    <source>
        <dbReference type="Proteomes" id="UP000001542"/>
    </source>
</evidence>
<protein>
    <recommendedName>
        <fullName evidence="2">Dynein axonemal assembly factor 5 TPR repeats domain-containing protein</fullName>
    </recommendedName>
</protein>